<proteinExistence type="predicted"/>
<dbReference type="EMBL" id="CP023701">
    <property type="protein sequence ID" value="QEU82276.1"/>
    <property type="molecule type" value="Genomic_DNA"/>
</dbReference>
<dbReference type="AlphaFoldDB" id="A0A5P2USF5"/>
<dbReference type="RefSeq" id="WP_150521290.1">
    <property type="nucleotide sequence ID" value="NZ_BMVX01000047.1"/>
</dbReference>
<reference evidence="2 3" key="2">
    <citation type="submission" date="2017-09" db="EMBL/GenBank/DDBJ databases">
        <authorList>
            <person name="Lee N."/>
            <person name="Cho B.-K."/>
        </authorList>
    </citation>
    <scope>NUCLEOTIDE SEQUENCE [LARGE SCALE GENOMIC DNA]</scope>
    <source>
        <strain evidence="2 3">ATCC 27467</strain>
    </source>
</reference>
<evidence type="ECO:0000313" key="1">
    <source>
        <dbReference type="EMBL" id="GGZ98099.1"/>
    </source>
</evidence>
<dbReference type="Proteomes" id="UP000326831">
    <property type="component" value="Chromosome"/>
</dbReference>
<dbReference type="KEGG" id="ssub:CP968_31980"/>
<keyword evidence="3" id="KW-1185">Reference proteome</keyword>
<name>A0A5P2USF5_9ACTN</name>
<protein>
    <submittedName>
        <fullName evidence="2">Uncharacterized protein</fullName>
    </submittedName>
</protein>
<reference evidence="1" key="3">
    <citation type="submission" date="2020-09" db="EMBL/GenBank/DDBJ databases">
        <authorList>
            <person name="Sun Q."/>
            <person name="Ohkuma M."/>
        </authorList>
    </citation>
    <scope>NUCLEOTIDE SEQUENCE</scope>
    <source>
        <strain evidence="1">JCM 4834</strain>
    </source>
</reference>
<gene>
    <name evidence="2" type="ORF">CP968_31980</name>
    <name evidence="1" type="ORF">GCM10010371_67270</name>
</gene>
<evidence type="ECO:0000313" key="2">
    <source>
        <dbReference type="EMBL" id="QEU82276.1"/>
    </source>
</evidence>
<dbReference type="EMBL" id="BMVX01000047">
    <property type="protein sequence ID" value="GGZ98099.1"/>
    <property type="molecule type" value="Genomic_DNA"/>
</dbReference>
<organism evidence="2 3">
    <name type="scientific">Streptomyces subrutilus</name>
    <dbReference type="NCBI Taxonomy" id="36818"/>
    <lineage>
        <taxon>Bacteria</taxon>
        <taxon>Bacillati</taxon>
        <taxon>Actinomycetota</taxon>
        <taxon>Actinomycetes</taxon>
        <taxon>Kitasatosporales</taxon>
        <taxon>Streptomycetaceae</taxon>
        <taxon>Streptomyces</taxon>
    </lineage>
</organism>
<evidence type="ECO:0000313" key="3">
    <source>
        <dbReference type="Proteomes" id="UP000326831"/>
    </source>
</evidence>
<accession>A0A5P2USF5</accession>
<dbReference type="Proteomes" id="UP000634660">
    <property type="component" value="Unassembled WGS sequence"/>
</dbReference>
<sequence length="216" mass="23989">MALFDLMADRWHGENPVNEAAIMVRTLAPRIAQPADWNRSRAYAEPVLRFLKEHSHQWISVRQIGESCSIPDRRTVELVMCLNALVDAGHLVEGPATHYAYGIPNTLGRIDHIDARRDAAGRHSLPLPPEIAQTLIPGGARDQALDLIPTLHAHFAKNSAGYRPTWIEICLELGLDEHKDGMILYFALGAMAAHGHLRMLPSADVRGPRWELPPTA</sequence>
<reference evidence="1" key="1">
    <citation type="journal article" date="2014" name="Int. J. Syst. Evol. Microbiol.">
        <title>Complete genome sequence of Corynebacterium casei LMG S-19264T (=DSM 44701T), isolated from a smear-ripened cheese.</title>
        <authorList>
            <consortium name="US DOE Joint Genome Institute (JGI-PGF)"/>
            <person name="Walter F."/>
            <person name="Albersmeier A."/>
            <person name="Kalinowski J."/>
            <person name="Ruckert C."/>
        </authorList>
    </citation>
    <scope>NUCLEOTIDE SEQUENCE</scope>
    <source>
        <strain evidence="1">JCM 4834</strain>
    </source>
</reference>